<feature type="compositionally biased region" description="Basic residues" evidence="1">
    <location>
        <begin position="180"/>
        <end position="274"/>
    </location>
</feature>
<feature type="region of interest" description="Disordered" evidence="1">
    <location>
        <begin position="495"/>
        <end position="565"/>
    </location>
</feature>
<sequence>MVGAKAPKFLPPAAVGAEIDRTALAAQVVRRSVLEAADELERLKDVHLQAQSDLLLADDTLQSLKGQRSGLESELTTLQYFIEAFTRSIKELDVRKAEIDKLVVTAEAELKSCTDKDKASDKVVQSALEKKQDLEAKLMSAKAEHDKARKRADLPAVRRASQSPASGSDRSKSTSPPSSPKRKRARSPSRDRRKRSSSRRRRGRRSPSTPPRRRRSHGTPRKQRSRSPRRRSPPARRRRSSTPPRRRRRSPTPKRRRHSPSPPRRQRPRSRSRDRRPPSSARRRASPPPRRKPSHSRSPRAKGKASRSLSPAAKLKDLRDAPAAKSASPALQLSVPLEQPVADSVHSVKPEPAATTPPAAGRRISKSPLRGRRTRSRSRGRRFISPRGDRSTHARARRLEPVRVRSRTRDLFIDSLRSAIAQRRMPFNISVVSDFMRDRDRFWKDDYPDVPFAQIARSLMDEGWVILQTQRHGVMVVGSERLSDEVRRAEDALRFRGRSPLARPRRRSPPPRRFDRPRSPPPHSPARQPRRSASPVQMRYAAAVPEDGERWEMGHAGADDRWNPS</sequence>
<organism evidence="2 3">
    <name type="scientific">Symbiochloris irregularis</name>
    <dbReference type="NCBI Taxonomy" id="706552"/>
    <lineage>
        <taxon>Eukaryota</taxon>
        <taxon>Viridiplantae</taxon>
        <taxon>Chlorophyta</taxon>
        <taxon>core chlorophytes</taxon>
        <taxon>Trebouxiophyceae</taxon>
        <taxon>Trebouxiales</taxon>
        <taxon>Trebouxiaceae</taxon>
        <taxon>Symbiochloris</taxon>
    </lineage>
</organism>
<evidence type="ECO:0000313" key="2">
    <source>
        <dbReference type="EMBL" id="KAK9800758.1"/>
    </source>
</evidence>
<feature type="compositionally biased region" description="Basic and acidic residues" evidence="1">
    <location>
        <begin position="387"/>
        <end position="399"/>
    </location>
</feature>
<feature type="compositionally biased region" description="Low complexity" evidence="1">
    <location>
        <begin position="525"/>
        <end position="535"/>
    </location>
</feature>
<evidence type="ECO:0000256" key="1">
    <source>
        <dbReference type="SAM" id="MobiDB-lite"/>
    </source>
</evidence>
<feature type="region of interest" description="Disordered" evidence="1">
    <location>
        <begin position="139"/>
        <end position="399"/>
    </location>
</feature>
<feature type="compositionally biased region" description="Basic and acidic residues" evidence="1">
    <location>
        <begin position="139"/>
        <end position="153"/>
    </location>
</feature>
<proteinExistence type="predicted"/>
<comment type="caution">
    <text evidence="2">The sequence shown here is derived from an EMBL/GenBank/DDBJ whole genome shotgun (WGS) entry which is preliminary data.</text>
</comment>
<feature type="compositionally biased region" description="Basic and acidic residues" evidence="1">
    <location>
        <begin position="547"/>
        <end position="565"/>
    </location>
</feature>
<dbReference type="AlphaFoldDB" id="A0AAW1P1C4"/>
<gene>
    <name evidence="2" type="ORF">WJX73_007836</name>
</gene>
<dbReference type="Proteomes" id="UP001465755">
    <property type="component" value="Unassembled WGS sequence"/>
</dbReference>
<keyword evidence="3" id="KW-1185">Reference proteome</keyword>
<reference evidence="2 3" key="1">
    <citation type="journal article" date="2024" name="Nat. Commun.">
        <title>Phylogenomics reveals the evolutionary origins of lichenization in chlorophyte algae.</title>
        <authorList>
            <person name="Puginier C."/>
            <person name="Libourel C."/>
            <person name="Otte J."/>
            <person name="Skaloud P."/>
            <person name="Haon M."/>
            <person name="Grisel S."/>
            <person name="Petersen M."/>
            <person name="Berrin J.G."/>
            <person name="Delaux P.M."/>
            <person name="Dal Grande F."/>
            <person name="Keller J."/>
        </authorList>
    </citation>
    <scope>NUCLEOTIDE SEQUENCE [LARGE SCALE GENOMIC DNA]</scope>
    <source>
        <strain evidence="2 3">SAG 2036</strain>
    </source>
</reference>
<evidence type="ECO:0000313" key="3">
    <source>
        <dbReference type="Proteomes" id="UP001465755"/>
    </source>
</evidence>
<feature type="compositionally biased region" description="Low complexity" evidence="1">
    <location>
        <begin position="350"/>
        <end position="360"/>
    </location>
</feature>
<protein>
    <submittedName>
        <fullName evidence="2">Uncharacterized protein</fullName>
    </submittedName>
</protein>
<feature type="compositionally biased region" description="Basic residues" evidence="1">
    <location>
        <begin position="363"/>
        <end position="384"/>
    </location>
</feature>
<dbReference type="EMBL" id="JALJOQ010000081">
    <property type="protein sequence ID" value="KAK9800758.1"/>
    <property type="molecule type" value="Genomic_DNA"/>
</dbReference>
<feature type="compositionally biased region" description="Basic residues" evidence="1">
    <location>
        <begin position="281"/>
        <end position="305"/>
    </location>
</feature>
<accession>A0AAW1P1C4</accession>
<name>A0AAW1P1C4_9CHLO</name>